<evidence type="ECO:0000313" key="3">
    <source>
        <dbReference type="Proteomes" id="UP001178508"/>
    </source>
</evidence>
<dbReference type="Proteomes" id="UP001178508">
    <property type="component" value="Chromosome 5"/>
</dbReference>
<protein>
    <submittedName>
        <fullName evidence="2">BUD13 homolog</fullName>
    </submittedName>
</protein>
<evidence type="ECO:0000313" key="2">
    <source>
        <dbReference type="EMBL" id="CAJ1057639.1"/>
    </source>
</evidence>
<keyword evidence="1" id="KW-0732">Signal</keyword>
<proteinExistence type="predicted"/>
<sequence length="186" mass="20311">MDFMGAFFLNLIAIGTAFNLDRSNRPPWLTYSYDFLIRCNSSVTGISLDGIPTGISLDGIPPEIRRDWAKTLGLKGGTDIQESVWNVMQATITNSLAKNINMRGFNGKIGFQRLRIRDVVFALPITGIALLLGNNIASGKVTPALEVLDSPQRIKADDVNMENETETAVVFPCNVTAKLVHATSPE</sequence>
<name>A0AAV1FA83_XYRNO</name>
<reference evidence="2" key="1">
    <citation type="submission" date="2023-08" db="EMBL/GenBank/DDBJ databases">
        <authorList>
            <person name="Alioto T."/>
            <person name="Alioto T."/>
            <person name="Gomez Garrido J."/>
        </authorList>
    </citation>
    <scope>NUCLEOTIDE SEQUENCE</scope>
</reference>
<feature type="signal peptide" evidence="1">
    <location>
        <begin position="1"/>
        <end position="17"/>
    </location>
</feature>
<dbReference type="EMBL" id="OY660868">
    <property type="protein sequence ID" value="CAJ1057639.1"/>
    <property type="molecule type" value="Genomic_DNA"/>
</dbReference>
<accession>A0AAV1FA83</accession>
<keyword evidence="3" id="KW-1185">Reference proteome</keyword>
<feature type="chain" id="PRO_5043617578" evidence="1">
    <location>
        <begin position="18"/>
        <end position="186"/>
    </location>
</feature>
<dbReference type="AlphaFoldDB" id="A0AAV1FA83"/>
<evidence type="ECO:0000256" key="1">
    <source>
        <dbReference type="SAM" id="SignalP"/>
    </source>
</evidence>
<organism evidence="2 3">
    <name type="scientific">Xyrichtys novacula</name>
    <name type="common">Pearly razorfish</name>
    <name type="synonym">Hemipteronotus novacula</name>
    <dbReference type="NCBI Taxonomy" id="13765"/>
    <lineage>
        <taxon>Eukaryota</taxon>
        <taxon>Metazoa</taxon>
        <taxon>Chordata</taxon>
        <taxon>Craniata</taxon>
        <taxon>Vertebrata</taxon>
        <taxon>Euteleostomi</taxon>
        <taxon>Actinopterygii</taxon>
        <taxon>Neopterygii</taxon>
        <taxon>Teleostei</taxon>
        <taxon>Neoteleostei</taxon>
        <taxon>Acanthomorphata</taxon>
        <taxon>Eupercaria</taxon>
        <taxon>Labriformes</taxon>
        <taxon>Labridae</taxon>
        <taxon>Xyrichtys</taxon>
    </lineage>
</organism>
<gene>
    <name evidence="2" type="ORF">XNOV1_A032870</name>
</gene>